<dbReference type="Pfam" id="PF07282">
    <property type="entry name" value="Cas12f1-like_TNB"/>
    <property type="match status" value="1"/>
</dbReference>
<dbReference type="NCBIfam" id="TIGR01766">
    <property type="entry name" value="IS200/IS605 family accessory protein TnpB-like domain"/>
    <property type="match status" value="1"/>
</dbReference>
<evidence type="ECO:0000256" key="1">
    <source>
        <dbReference type="ARBA" id="ARBA00023125"/>
    </source>
</evidence>
<gene>
    <name evidence="3" type="ORF">C7U55_01650</name>
</gene>
<sequence>MGVDLGIKCPAVSYCPDGSVKFYGNGRKNKYIRRHYNNLRKRFQKAKKPKAVVKINNKEQRIMKDIDHKLSREIVNTAKAHDVSVIKLERLQNIRFATRTSRKNNHSLHTWSFYRLATFIEYKAKLAGIEVEYVDPAYTSQICPICGSVHHANDRNYTCRCGFHTHRDLLGAINICNSTEYIGNRYTA</sequence>
<dbReference type="Proteomes" id="UP000241201">
    <property type="component" value="Unassembled WGS sequence"/>
</dbReference>
<dbReference type="AlphaFoldDB" id="A0A2T3G461"/>
<name>A0A2T3G461_9FIRM</name>
<feature type="domain" description="Cas12f1-like TNB" evidence="2">
    <location>
        <begin position="113"/>
        <end position="175"/>
    </location>
</feature>
<keyword evidence="4" id="KW-1185">Reference proteome</keyword>
<evidence type="ECO:0000313" key="4">
    <source>
        <dbReference type="Proteomes" id="UP000241201"/>
    </source>
</evidence>
<dbReference type="NCBIfam" id="NF040570">
    <property type="entry name" value="guided_TnpB"/>
    <property type="match status" value="1"/>
</dbReference>
<dbReference type="InterPro" id="IPR010095">
    <property type="entry name" value="Cas12f1-like_TNB"/>
</dbReference>
<accession>A0A2T3G461</accession>
<protein>
    <submittedName>
        <fullName evidence="3">Transposase</fullName>
    </submittedName>
</protein>
<dbReference type="EMBL" id="PYLP01000001">
    <property type="protein sequence ID" value="PST42326.1"/>
    <property type="molecule type" value="Genomic_DNA"/>
</dbReference>
<dbReference type="GO" id="GO:0003677">
    <property type="term" value="F:DNA binding"/>
    <property type="evidence" value="ECO:0007669"/>
    <property type="project" value="UniProtKB-KW"/>
</dbReference>
<dbReference type="PANTHER" id="PTHR30405:SF11">
    <property type="entry name" value="RNA-GUIDED DNA ENDONUCLEASE RV2885C-RELATED"/>
    <property type="match status" value="1"/>
</dbReference>
<comment type="caution">
    <text evidence="3">The sequence shown here is derived from an EMBL/GenBank/DDBJ whole genome shotgun (WGS) entry which is preliminary data.</text>
</comment>
<keyword evidence="1" id="KW-0238">DNA-binding</keyword>
<reference evidence="4" key="1">
    <citation type="submission" date="2018-03" db="EMBL/GenBank/DDBJ databases">
        <title>Lachnoclostridium SNUG30370 gen.nov., sp.nov., isolated from human faeces.</title>
        <authorList>
            <person name="Seo B."/>
            <person name="Jeon K."/>
            <person name="Ko G."/>
        </authorList>
    </citation>
    <scope>NUCLEOTIDE SEQUENCE [LARGE SCALE GENOMIC DNA]</scope>
    <source>
        <strain evidence="4">SNUG30370</strain>
    </source>
</reference>
<dbReference type="InterPro" id="IPR051399">
    <property type="entry name" value="RNA-guided_DNA_endo/Transpos"/>
</dbReference>
<evidence type="ECO:0000259" key="2">
    <source>
        <dbReference type="Pfam" id="PF07282"/>
    </source>
</evidence>
<organism evidence="3 4">
    <name type="scientific">Faecalibacillus faecis</name>
    <dbReference type="NCBI Taxonomy" id="1982628"/>
    <lineage>
        <taxon>Bacteria</taxon>
        <taxon>Bacillati</taxon>
        <taxon>Bacillota</taxon>
        <taxon>Erysipelotrichia</taxon>
        <taxon>Erysipelotrichales</taxon>
        <taxon>Coprobacillaceae</taxon>
        <taxon>Faecalibacillus</taxon>
    </lineage>
</organism>
<dbReference type="PANTHER" id="PTHR30405">
    <property type="entry name" value="TRANSPOSASE"/>
    <property type="match status" value="1"/>
</dbReference>
<proteinExistence type="predicted"/>
<evidence type="ECO:0000313" key="3">
    <source>
        <dbReference type="EMBL" id="PST42326.1"/>
    </source>
</evidence>